<keyword evidence="5 9" id="KW-0812">Transmembrane</keyword>
<dbReference type="InterPro" id="IPR007387">
    <property type="entry name" value="TRAP_DctQ"/>
</dbReference>
<evidence type="ECO:0000256" key="7">
    <source>
        <dbReference type="ARBA" id="ARBA00023136"/>
    </source>
</evidence>
<dbReference type="RefSeq" id="WP_353302104.1">
    <property type="nucleotide sequence ID" value="NZ_BAABWN010000003.1"/>
</dbReference>
<evidence type="ECO:0000256" key="4">
    <source>
        <dbReference type="ARBA" id="ARBA00022519"/>
    </source>
</evidence>
<evidence type="ECO:0000313" key="12">
    <source>
        <dbReference type="Proteomes" id="UP001465153"/>
    </source>
</evidence>
<keyword evidence="12" id="KW-1185">Reference proteome</keyword>
<evidence type="ECO:0000256" key="1">
    <source>
        <dbReference type="ARBA" id="ARBA00004429"/>
    </source>
</evidence>
<dbReference type="InterPro" id="IPR055348">
    <property type="entry name" value="DctQ"/>
</dbReference>
<evidence type="ECO:0000256" key="9">
    <source>
        <dbReference type="RuleBase" id="RU369079"/>
    </source>
</evidence>
<evidence type="ECO:0000256" key="3">
    <source>
        <dbReference type="ARBA" id="ARBA00022475"/>
    </source>
</evidence>
<evidence type="ECO:0000256" key="8">
    <source>
        <dbReference type="ARBA" id="ARBA00038436"/>
    </source>
</evidence>
<accession>A0ABQ0A750</accession>
<gene>
    <name evidence="11" type="ORF">NBRC116591_12940</name>
</gene>
<reference evidence="11 12" key="1">
    <citation type="submission" date="2024-04" db="EMBL/GenBank/DDBJ databases">
        <title>Draft genome sequence of Sessilibacter corallicola NBRC 116591.</title>
        <authorList>
            <person name="Miyakawa T."/>
            <person name="Kusuya Y."/>
            <person name="Miura T."/>
        </authorList>
    </citation>
    <scope>NUCLEOTIDE SEQUENCE [LARGE SCALE GENOMIC DNA]</scope>
    <source>
        <strain evidence="11 12">KU-00831-HH</strain>
    </source>
</reference>
<evidence type="ECO:0000313" key="11">
    <source>
        <dbReference type="EMBL" id="GAA6167484.1"/>
    </source>
</evidence>
<protein>
    <recommendedName>
        <fullName evidence="9">TRAP transporter small permease protein</fullName>
    </recommendedName>
</protein>
<keyword evidence="6 9" id="KW-1133">Transmembrane helix</keyword>
<dbReference type="Pfam" id="PF04290">
    <property type="entry name" value="DctQ"/>
    <property type="match status" value="1"/>
</dbReference>
<feature type="transmembrane region" description="Helical" evidence="9">
    <location>
        <begin position="99"/>
        <end position="123"/>
    </location>
</feature>
<evidence type="ECO:0000259" key="10">
    <source>
        <dbReference type="Pfam" id="PF04290"/>
    </source>
</evidence>
<sequence>MSGASVIVEDQSLVSRLDRIFLKLEAFLNLIGGLAIFLIVLLAVANILGRKLFDTPVNGYIDWMEQFMAFFAFLGISYCQRFGGHIRMDIVVGKLSRRWLWLTEAFSCLLMFGISLILVFGAYSHFERAYVNGDSSFDIGLPTWPSKLVVPVMLAILCLRLLLNIWGYLRAFYFNLEKPAAVPMIQSTSEQAIHETDGLTDNNNDSDKNTKV</sequence>
<evidence type="ECO:0000256" key="5">
    <source>
        <dbReference type="ARBA" id="ARBA00022692"/>
    </source>
</evidence>
<evidence type="ECO:0000256" key="2">
    <source>
        <dbReference type="ARBA" id="ARBA00022448"/>
    </source>
</evidence>
<comment type="subcellular location">
    <subcellularLocation>
        <location evidence="1 9">Cell inner membrane</location>
        <topology evidence="1 9">Multi-pass membrane protein</topology>
    </subcellularLocation>
</comment>
<comment type="function">
    <text evidence="9">Part of the tripartite ATP-independent periplasmic (TRAP) transport system.</text>
</comment>
<comment type="caution">
    <text evidence="11">The sequence shown here is derived from an EMBL/GenBank/DDBJ whole genome shotgun (WGS) entry which is preliminary data.</text>
</comment>
<keyword evidence="2 9" id="KW-0813">Transport</keyword>
<comment type="subunit">
    <text evidence="9">The complex comprises the extracytoplasmic solute receptor protein and the two transmembrane proteins.</text>
</comment>
<keyword evidence="3" id="KW-1003">Cell membrane</keyword>
<feature type="transmembrane region" description="Helical" evidence="9">
    <location>
        <begin position="60"/>
        <end position="79"/>
    </location>
</feature>
<feature type="transmembrane region" description="Helical" evidence="9">
    <location>
        <begin position="148"/>
        <end position="169"/>
    </location>
</feature>
<keyword evidence="4 9" id="KW-0997">Cell inner membrane</keyword>
<dbReference type="EMBL" id="BAABWN010000003">
    <property type="protein sequence ID" value="GAA6167484.1"/>
    <property type="molecule type" value="Genomic_DNA"/>
</dbReference>
<dbReference type="PANTHER" id="PTHR35011">
    <property type="entry name" value="2,3-DIKETO-L-GULONATE TRAP TRANSPORTER SMALL PERMEASE PROTEIN YIAM"/>
    <property type="match status" value="1"/>
</dbReference>
<name>A0ABQ0A750_9GAMM</name>
<keyword evidence="7 9" id="KW-0472">Membrane</keyword>
<organism evidence="11 12">
    <name type="scientific">Sessilibacter corallicola</name>
    <dbReference type="NCBI Taxonomy" id="2904075"/>
    <lineage>
        <taxon>Bacteria</taxon>
        <taxon>Pseudomonadati</taxon>
        <taxon>Pseudomonadota</taxon>
        <taxon>Gammaproteobacteria</taxon>
        <taxon>Cellvibrionales</taxon>
        <taxon>Cellvibrionaceae</taxon>
        <taxon>Sessilibacter</taxon>
    </lineage>
</organism>
<feature type="domain" description="Tripartite ATP-independent periplasmic transporters DctQ component" evidence="10">
    <location>
        <begin position="39"/>
        <end position="169"/>
    </location>
</feature>
<comment type="similarity">
    <text evidence="8 9">Belongs to the TRAP transporter small permease family.</text>
</comment>
<feature type="transmembrane region" description="Helical" evidence="9">
    <location>
        <begin position="26"/>
        <end position="48"/>
    </location>
</feature>
<proteinExistence type="inferred from homology"/>
<evidence type="ECO:0000256" key="6">
    <source>
        <dbReference type="ARBA" id="ARBA00022989"/>
    </source>
</evidence>
<dbReference type="Proteomes" id="UP001465153">
    <property type="component" value="Unassembled WGS sequence"/>
</dbReference>